<sequence length="34" mass="4054">TPAYDTMQRIAERSHPATVYTSRRRHRGVRAQRQ</sequence>
<evidence type="ECO:0000313" key="3">
    <source>
        <dbReference type="Proteomes" id="UP000265520"/>
    </source>
</evidence>
<feature type="compositionally biased region" description="Basic residues" evidence="1">
    <location>
        <begin position="22"/>
        <end position="34"/>
    </location>
</feature>
<evidence type="ECO:0000313" key="2">
    <source>
        <dbReference type="EMBL" id="MCI72330.1"/>
    </source>
</evidence>
<protein>
    <submittedName>
        <fullName evidence="2">Uncharacterized protein</fullName>
    </submittedName>
</protein>
<dbReference type="AlphaFoldDB" id="A0A392UIY6"/>
<organism evidence="2 3">
    <name type="scientific">Trifolium medium</name>
    <dbReference type="NCBI Taxonomy" id="97028"/>
    <lineage>
        <taxon>Eukaryota</taxon>
        <taxon>Viridiplantae</taxon>
        <taxon>Streptophyta</taxon>
        <taxon>Embryophyta</taxon>
        <taxon>Tracheophyta</taxon>
        <taxon>Spermatophyta</taxon>
        <taxon>Magnoliopsida</taxon>
        <taxon>eudicotyledons</taxon>
        <taxon>Gunneridae</taxon>
        <taxon>Pentapetalae</taxon>
        <taxon>rosids</taxon>
        <taxon>fabids</taxon>
        <taxon>Fabales</taxon>
        <taxon>Fabaceae</taxon>
        <taxon>Papilionoideae</taxon>
        <taxon>50 kb inversion clade</taxon>
        <taxon>NPAAA clade</taxon>
        <taxon>Hologalegina</taxon>
        <taxon>IRL clade</taxon>
        <taxon>Trifolieae</taxon>
        <taxon>Trifolium</taxon>
    </lineage>
</organism>
<feature type="region of interest" description="Disordered" evidence="1">
    <location>
        <begin position="14"/>
        <end position="34"/>
    </location>
</feature>
<keyword evidence="3" id="KW-1185">Reference proteome</keyword>
<evidence type="ECO:0000256" key="1">
    <source>
        <dbReference type="SAM" id="MobiDB-lite"/>
    </source>
</evidence>
<comment type="caution">
    <text evidence="2">The sequence shown here is derived from an EMBL/GenBank/DDBJ whole genome shotgun (WGS) entry which is preliminary data.</text>
</comment>
<dbReference type="Proteomes" id="UP000265520">
    <property type="component" value="Unassembled WGS sequence"/>
</dbReference>
<name>A0A392UIY6_9FABA</name>
<accession>A0A392UIY6</accession>
<feature type="non-terminal residue" evidence="2">
    <location>
        <position position="1"/>
    </location>
</feature>
<proteinExistence type="predicted"/>
<reference evidence="2 3" key="1">
    <citation type="journal article" date="2018" name="Front. Plant Sci.">
        <title>Red Clover (Trifolium pratense) and Zigzag Clover (T. medium) - A Picture of Genomic Similarities and Differences.</title>
        <authorList>
            <person name="Dluhosova J."/>
            <person name="Istvanek J."/>
            <person name="Nedelnik J."/>
            <person name="Repkova J."/>
        </authorList>
    </citation>
    <scope>NUCLEOTIDE SEQUENCE [LARGE SCALE GENOMIC DNA]</scope>
    <source>
        <strain evidence="3">cv. 10/8</strain>
        <tissue evidence="2">Leaf</tissue>
    </source>
</reference>
<dbReference type="EMBL" id="LXQA010815495">
    <property type="protein sequence ID" value="MCI72330.1"/>
    <property type="molecule type" value="Genomic_DNA"/>
</dbReference>